<feature type="transmembrane region" description="Helical" evidence="1">
    <location>
        <begin position="105"/>
        <end position="126"/>
    </location>
</feature>
<feature type="transmembrane region" description="Helical" evidence="1">
    <location>
        <begin position="17"/>
        <end position="38"/>
    </location>
</feature>
<gene>
    <name evidence="3" type="ORF">HH303_16280</name>
</gene>
<feature type="transmembrane region" description="Helical" evidence="1">
    <location>
        <begin position="160"/>
        <end position="183"/>
    </location>
</feature>
<feature type="transmembrane region" description="Helical" evidence="1">
    <location>
        <begin position="226"/>
        <end position="245"/>
    </location>
</feature>
<name>A0A7Y0E2I7_9PROT</name>
<dbReference type="Proteomes" id="UP000539372">
    <property type="component" value="Unassembled WGS sequence"/>
</dbReference>
<reference evidence="3 4" key="1">
    <citation type="submission" date="2020-04" db="EMBL/GenBank/DDBJ databases">
        <title>Rhodospirillaceae bacterium KN72 isolated from deep sea.</title>
        <authorList>
            <person name="Zhang D.-C."/>
        </authorList>
    </citation>
    <scope>NUCLEOTIDE SEQUENCE [LARGE SCALE GENOMIC DNA]</scope>
    <source>
        <strain evidence="3 4">KN72</strain>
    </source>
</reference>
<keyword evidence="1" id="KW-0472">Membrane</keyword>
<evidence type="ECO:0000256" key="1">
    <source>
        <dbReference type="SAM" id="Phobius"/>
    </source>
</evidence>
<evidence type="ECO:0000313" key="4">
    <source>
        <dbReference type="Proteomes" id="UP000539372"/>
    </source>
</evidence>
<dbReference type="RefSeq" id="WP_169626446.1">
    <property type="nucleotide sequence ID" value="NZ_JABBNT010000005.1"/>
</dbReference>
<dbReference type="GO" id="GO:0016020">
    <property type="term" value="C:membrane"/>
    <property type="evidence" value="ECO:0007669"/>
    <property type="project" value="InterPro"/>
</dbReference>
<feature type="transmembrane region" description="Helical" evidence="1">
    <location>
        <begin position="82"/>
        <end position="99"/>
    </location>
</feature>
<dbReference type="PANTHER" id="PTHR22911">
    <property type="entry name" value="ACYL-MALONYL CONDENSING ENZYME-RELATED"/>
    <property type="match status" value="1"/>
</dbReference>
<keyword evidence="1" id="KW-0812">Transmembrane</keyword>
<protein>
    <submittedName>
        <fullName evidence="3">DMT family transporter</fullName>
    </submittedName>
</protein>
<proteinExistence type="predicted"/>
<dbReference type="PANTHER" id="PTHR22911:SF103">
    <property type="entry name" value="BLR2811 PROTEIN"/>
    <property type="match status" value="1"/>
</dbReference>
<keyword evidence="1" id="KW-1133">Transmembrane helix</keyword>
<dbReference type="EMBL" id="JABBNT010000005">
    <property type="protein sequence ID" value="NMM46052.1"/>
    <property type="molecule type" value="Genomic_DNA"/>
</dbReference>
<dbReference type="InterPro" id="IPR037185">
    <property type="entry name" value="EmrE-like"/>
</dbReference>
<feature type="transmembrane region" description="Helical" evidence="1">
    <location>
        <begin position="257"/>
        <end position="274"/>
    </location>
</feature>
<organism evidence="3 4">
    <name type="scientific">Pacificispira spongiicola</name>
    <dbReference type="NCBI Taxonomy" id="2729598"/>
    <lineage>
        <taxon>Bacteria</taxon>
        <taxon>Pseudomonadati</taxon>
        <taxon>Pseudomonadota</taxon>
        <taxon>Alphaproteobacteria</taxon>
        <taxon>Rhodospirillales</taxon>
        <taxon>Rhodospirillaceae</taxon>
        <taxon>Pacificispira</taxon>
    </lineage>
</organism>
<feature type="domain" description="EamA" evidence="2">
    <location>
        <begin position="168"/>
        <end position="292"/>
    </location>
</feature>
<feature type="transmembrane region" description="Helical" evidence="1">
    <location>
        <begin position="44"/>
        <end position="62"/>
    </location>
</feature>
<feature type="transmembrane region" description="Helical" evidence="1">
    <location>
        <begin position="133"/>
        <end position="154"/>
    </location>
</feature>
<keyword evidence="4" id="KW-1185">Reference proteome</keyword>
<feature type="transmembrane region" description="Helical" evidence="1">
    <location>
        <begin position="195"/>
        <end position="214"/>
    </location>
</feature>
<evidence type="ECO:0000259" key="2">
    <source>
        <dbReference type="Pfam" id="PF00892"/>
    </source>
</evidence>
<dbReference type="Pfam" id="PF00892">
    <property type="entry name" value="EamA"/>
    <property type="match status" value="2"/>
</dbReference>
<feature type="transmembrane region" description="Helical" evidence="1">
    <location>
        <begin position="280"/>
        <end position="298"/>
    </location>
</feature>
<dbReference type="SUPFAM" id="SSF103481">
    <property type="entry name" value="Multidrug resistance efflux transporter EmrE"/>
    <property type="match status" value="2"/>
</dbReference>
<evidence type="ECO:0000313" key="3">
    <source>
        <dbReference type="EMBL" id="NMM46052.1"/>
    </source>
</evidence>
<sequence length="299" mass="31540">MSVTTAPETPVNRNTRAILNVVIGTALFSLFFASGKFAGDGASAFQITFLRYIGGLATILTVAKIKGLTLRSFIGPSSKSHFLRAATGCFGGVALIHASSEMPVVDVSTIGLLYVVMVIPLGVIFLKERIWPLQWAGIVLSSIGAGVIMVSKGAFQSFDIAYFLPAGVALGGAVLLAFEGVLIRVLSLRDGAMSSLLHVNVFGLILMAVPAFATWENTDLVYNAQFLLWGPVAIAAQFFIIQGYRLADVSIVGPVDYTWLVFAAAVGFFFFGEIPSPDVVIGASLIAAGGVVLCLVKAR</sequence>
<accession>A0A7Y0E2I7</accession>
<dbReference type="InterPro" id="IPR000620">
    <property type="entry name" value="EamA_dom"/>
</dbReference>
<feature type="domain" description="EamA" evidence="2">
    <location>
        <begin position="16"/>
        <end position="149"/>
    </location>
</feature>
<comment type="caution">
    <text evidence="3">The sequence shown here is derived from an EMBL/GenBank/DDBJ whole genome shotgun (WGS) entry which is preliminary data.</text>
</comment>
<dbReference type="AlphaFoldDB" id="A0A7Y0E2I7"/>